<sequence length="492" mass="52204">MVVELVTMPGVELARTGQWSASTGVATLTRQDLAAAVDALACPHVRNPVIKLGHTDPRFDGQPAFGRIVNLEVVDGYSLRGDLDGMPAWLGEVLASAYPSRSIEGEWKHKCSVGHTHPFVLTALSLLGETPPAIGSLESVDDIALLWGVDSDSKAVAIAAKEGLMTKTIAASASVEDIRRAYYDTAGYAFWIEEIQLDPLQLIVVDDENGKRLRVPVAVDPAEDGAGAIAFGTPVEVVVRYEDIAVPAVPADDTAATESFAASRFRFASRADSRRDIRAGSNKGENMARKIAAAAPGESGDANPGGLTDDQLAKVRELCGLTEEADPATLAAALNALVSKVNAEGTETSTETETETESTESTESGDETETEDDDEKKNKVAASAAGPKTVTVDAAAFSEMQAAVGRFAKFEKDQAEKRADEMVEAAFKAGKITRTSKPEYIALARQNYDGTKKLLDKLAPSAAFSTGEIGHSVDVAPTDDVRESDVYKNWSI</sequence>
<dbReference type="GO" id="GO:0008233">
    <property type="term" value="F:peptidase activity"/>
    <property type="evidence" value="ECO:0007669"/>
    <property type="project" value="UniProtKB-KW"/>
</dbReference>
<keyword evidence="2" id="KW-0378">Hydrolase</keyword>
<accession>A0A142KC10</accession>
<evidence type="ECO:0000256" key="1">
    <source>
        <dbReference type="SAM" id="MobiDB-lite"/>
    </source>
</evidence>
<reference evidence="3" key="1">
    <citation type="submission" date="2016-03" db="EMBL/GenBank/DDBJ databases">
        <authorList>
            <person name="Berryman E.N."/>
            <person name="Forrest K.M."/>
            <person name="McHale L."/>
            <person name="Wertz A.T."/>
            <person name="Zhuang Z."/>
            <person name="Kasturiarachi N.S."/>
            <person name="Pressimone C.A."/>
            <person name="Schiebel J.G."/>
            <person name="Furbee E.C."/>
            <person name="Grubb S.R."/>
            <person name="Warner M.H."/>
            <person name="Montgomery M.T."/>
            <person name="Garlena R.A."/>
            <person name="Russell D.A."/>
            <person name="Pope W.H."/>
            <person name="Jacobs-Sera D."/>
            <person name="Hendrix R.W."/>
            <person name="Hatfull G.F."/>
        </authorList>
    </citation>
    <scope>NUCLEOTIDE SEQUENCE [LARGE SCALE GENOMIC DNA]</scope>
</reference>
<keyword evidence="3" id="KW-1185">Reference proteome</keyword>
<feature type="region of interest" description="Disordered" evidence="1">
    <location>
        <begin position="343"/>
        <end position="385"/>
    </location>
</feature>
<dbReference type="RefSeq" id="YP_009302765.1">
    <property type="nucleotide sequence ID" value="NC_031247.1"/>
</dbReference>
<dbReference type="OrthoDB" id="2772at10239"/>
<gene>
    <name evidence="2" type="primary">8</name>
    <name evidence="2" type="ORF">SEA_BETTERKATZ_8</name>
</gene>
<dbReference type="Proteomes" id="UP000203938">
    <property type="component" value="Segment"/>
</dbReference>
<dbReference type="KEGG" id="vg:29125573"/>
<proteinExistence type="predicted"/>
<dbReference type="Pfam" id="PF10123">
    <property type="entry name" value="Mu-like_Pro"/>
    <property type="match status" value="1"/>
</dbReference>
<feature type="compositionally biased region" description="Acidic residues" evidence="1">
    <location>
        <begin position="350"/>
        <end position="374"/>
    </location>
</feature>
<organism evidence="2 3">
    <name type="scientific">Gordonia phage BetterKatz</name>
    <dbReference type="NCBI Taxonomy" id="1821551"/>
    <lineage>
        <taxon>Viruses</taxon>
        <taxon>Duplodnaviria</taxon>
        <taxon>Heunggongvirae</taxon>
        <taxon>Uroviricota</taxon>
        <taxon>Caudoviricetes</taxon>
        <taxon>Betterkatzvirus</taxon>
        <taxon>Betterkatzvirus betterkatz</taxon>
    </lineage>
</organism>
<protein>
    <submittedName>
        <fullName evidence="2">Capsid maturation protease</fullName>
    </submittedName>
</protein>
<dbReference type="GeneID" id="29125573"/>
<evidence type="ECO:0000313" key="3">
    <source>
        <dbReference type="Proteomes" id="UP000203938"/>
    </source>
</evidence>
<evidence type="ECO:0000313" key="2">
    <source>
        <dbReference type="EMBL" id="AMS03643.1"/>
    </source>
</evidence>
<dbReference type="GO" id="GO:0006508">
    <property type="term" value="P:proteolysis"/>
    <property type="evidence" value="ECO:0007669"/>
    <property type="project" value="UniProtKB-KW"/>
</dbReference>
<name>A0A142KC10_9CAUD</name>
<dbReference type="InterPro" id="IPR012106">
    <property type="entry name" value="Phage_Mu_Gp1"/>
</dbReference>
<keyword evidence="2" id="KW-0645">Protease</keyword>
<dbReference type="EMBL" id="KU963261">
    <property type="protein sequence ID" value="AMS03643.1"/>
    <property type="molecule type" value="Genomic_DNA"/>
</dbReference>